<dbReference type="FunFam" id="3.40.50.200:FF:000022">
    <property type="entry name" value="Extracellular protease"/>
    <property type="match status" value="1"/>
</dbReference>
<feature type="active site" description="Charge relay system" evidence="9">
    <location>
        <position position="408"/>
    </location>
</feature>
<evidence type="ECO:0000256" key="3">
    <source>
        <dbReference type="ARBA" id="ARBA00022525"/>
    </source>
</evidence>
<keyword evidence="8" id="KW-0865">Zymogen</keyword>
<dbReference type="PANTHER" id="PTHR43806:SF11">
    <property type="entry name" value="CEREVISIN-RELATED"/>
    <property type="match status" value="1"/>
</dbReference>
<evidence type="ECO:0000256" key="9">
    <source>
        <dbReference type="PROSITE-ProRule" id="PRU01240"/>
    </source>
</evidence>
<dbReference type="PROSITE" id="PS51892">
    <property type="entry name" value="SUBTILASE"/>
    <property type="match status" value="1"/>
</dbReference>
<dbReference type="InterPro" id="IPR023827">
    <property type="entry name" value="Peptidase_S8_Asp-AS"/>
</dbReference>
<accession>A0A7H0FV13</accession>
<keyword evidence="14" id="KW-1185">Reference proteome</keyword>
<evidence type="ECO:0000259" key="12">
    <source>
        <dbReference type="PROSITE" id="PS51829"/>
    </source>
</evidence>
<feature type="signal peptide" evidence="11">
    <location>
        <begin position="1"/>
        <end position="33"/>
    </location>
</feature>
<keyword evidence="5 11" id="KW-0732">Signal</keyword>
<dbReference type="InterPro" id="IPR036852">
    <property type="entry name" value="Peptidase_S8/S53_dom_sf"/>
</dbReference>
<gene>
    <name evidence="13" type="ORF">H8B22_10210</name>
</gene>
<keyword evidence="4 9" id="KW-0645">Protease</keyword>
<evidence type="ECO:0000256" key="10">
    <source>
        <dbReference type="RuleBase" id="RU003355"/>
    </source>
</evidence>
<dbReference type="InterPro" id="IPR006311">
    <property type="entry name" value="TAT_signal"/>
</dbReference>
<evidence type="ECO:0000256" key="6">
    <source>
        <dbReference type="ARBA" id="ARBA00022801"/>
    </source>
</evidence>
<evidence type="ECO:0000313" key="14">
    <source>
        <dbReference type="Proteomes" id="UP000516018"/>
    </source>
</evidence>
<reference evidence="13 14" key="1">
    <citation type="submission" date="2020-08" db="EMBL/GenBank/DDBJ databases">
        <title>Lysobacter sp. II4 sp. nov., isolated from soil.</title>
        <authorList>
            <person name="Woo C.Y."/>
            <person name="Kim J."/>
        </authorList>
    </citation>
    <scope>NUCLEOTIDE SEQUENCE [LARGE SCALE GENOMIC DNA]</scope>
    <source>
        <strain evidence="13 14">II4</strain>
    </source>
</reference>
<keyword evidence="7 9" id="KW-0720">Serine protease</keyword>
<dbReference type="InterPro" id="IPR007280">
    <property type="entry name" value="Peptidase_C_arc/bac"/>
</dbReference>
<dbReference type="Pfam" id="PF04151">
    <property type="entry name" value="PPC"/>
    <property type="match status" value="1"/>
</dbReference>
<dbReference type="FunFam" id="2.60.120.260:FF:000149">
    <property type="entry name" value="Leupeptin-inactivating enzyme 1"/>
    <property type="match status" value="1"/>
</dbReference>
<sequence length="697" mass="70756">MSVSHRRMRLHALAAATAVVVSGMSAMAAPAFAAERLNLSGLESGAQYDRFIVKYRAGTAEGADTGKAKAALVRAAHAGAGGKALALGHLRRMALGADVVKADRKLDRAEAESLMREIAADPAVEYVELDKLNKPYLTPNDTRYSEQWGYSGTYGIKANQAWDVTNGSGAVVAVLDTGITNHSDLNANILPGYDFIVDTTVSNDGNGRDSDPSDPGDWVTANQCGGTHAAQNSSWHGTHVAGTIAAVTNNASGVAGVAYGAKIVPARVLGTCGGYDSDIADAMIWASGGTVSGVPANANPAEVINLSLGGSGACSTTTQNAINSAVSRGTTLVIAAGNDNTNVSNASPANCANIIAVASITSTGARSSFSNYGSLIDIAAPGSNILSTLNAGTTTPGAETYASYNGTSMATPHVAGVVALIQAVATTPKTPAEVEALIKGNVTAFPSTPSQPIGPGILNAKAVVDATNGTTPPPTGGTLTKGVAATGLGAATGGYVKYTMVVPAGATNLTFTTSGGTGDADMYVKFGSEPTDTVYDCRPYKSGNAESCTFAAPSAGTYYINLKAYSTFSGVSLLGDYTTGGGGGAQTYSNTTDYTIADNATVDSPITVSGRSGNAPSNASVTVAIVHTYQGDLKVDLVAPDGSLYNIHNRTGSSTDNINKTVTLNLSTEALNGTWKLRVNDNAAGDTGYINSWSVTF</sequence>
<evidence type="ECO:0000256" key="11">
    <source>
        <dbReference type="SAM" id="SignalP"/>
    </source>
</evidence>
<evidence type="ECO:0000256" key="2">
    <source>
        <dbReference type="ARBA" id="ARBA00011073"/>
    </source>
</evidence>
<dbReference type="SUPFAM" id="SSF52743">
    <property type="entry name" value="Subtilisin-like"/>
    <property type="match status" value="1"/>
</dbReference>
<dbReference type="Pfam" id="PF00082">
    <property type="entry name" value="Peptidase_S8"/>
    <property type="match status" value="1"/>
</dbReference>
<dbReference type="EMBL" id="CP060820">
    <property type="protein sequence ID" value="QNP39879.1"/>
    <property type="molecule type" value="Genomic_DNA"/>
</dbReference>
<comment type="similarity">
    <text evidence="2 9 10">Belongs to the peptidase S8 family.</text>
</comment>
<dbReference type="GO" id="GO:0006508">
    <property type="term" value="P:proteolysis"/>
    <property type="evidence" value="ECO:0007669"/>
    <property type="project" value="UniProtKB-KW"/>
</dbReference>
<dbReference type="CDD" id="cd07496">
    <property type="entry name" value="Peptidases_S8_13"/>
    <property type="match status" value="1"/>
</dbReference>
<organism evidence="13 14">
    <name type="scientific">Agrilutibacter terrestris</name>
    <dbReference type="NCBI Taxonomy" id="2865112"/>
    <lineage>
        <taxon>Bacteria</taxon>
        <taxon>Pseudomonadati</taxon>
        <taxon>Pseudomonadota</taxon>
        <taxon>Gammaproteobacteria</taxon>
        <taxon>Lysobacterales</taxon>
        <taxon>Lysobacteraceae</taxon>
        <taxon>Agrilutibacter</taxon>
    </lineage>
</organism>
<proteinExistence type="inferred from homology"/>
<evidence type="ECO:0000313" key="13">
    <source>
        <dbReference type="EMBL" id="QNP39879.1"/>
    </source>
</evidence>
<dbReference type="PROSITE" id="PS51318">
    <property type="entry name" value="TAT"/>
    <property type="match status" value="1"/>
</dbReference>
<evidence type="ECO:0000256" key="5">
    <source>
        <dbReference type="ARBA" id="ARBA00022729"/>
    </source>
</evidence>
<protein>
    <submittedName>
        <fullName evidence="13">S8 family serine peptidase</fullName>
    </submittedName>
</protein>
<dbReference type="PROSITE" id="PS00137">
    <property type="entry name" value="SUBTILASE_HIS"/>
    <property type="match status" value="1"/>
</dbReference>
<dbReference type="AlphaFoldDB" id="A0A7H0FV13"/>
<dbReference type="InterPro" id="IPR008979">
    <property type="entry name" value="Galactose-bd-like_sf"/>
</dbReference>
<dbReference type="GO" id="GO:0005576">
    <property type="term" value="C:extracellular region"/>
    <property type="evidence" value="ECO:0007669"/>
    <property type="project" value="UniProtKB-SubCell"/>
</dbReference>
<dbReference type="InterPro" id="IPR002884">
    <property type="entry name" value="P_dom"/>
</dbReference>
<feature type="chain" id="PRO_5028900891" evidence="11">
    <location>
        <begin position="34"/>
        <end position="697"/>
    </location>
</feature>
<dbReference type="PROSITE" id="PS00138">
    <property type="entry name" value="SUBTILASE_SER"/>
    <property type="match status" value="1"/>
</dbReference>
<dbReference type="InterPro" id="IPR015500">
    <property type="entry name" value="Peptidase_S8_subtilisin-rel"/>
</dbReference>
<dbReference type="InterPro" id="IPR022398">
    <property type="entry name" value="Peptidase_S8_His-AS"/>
</dbReference>
<dbReference type="InterPro" id="IPR050131">
    <property type="entry name" value="Peptidase_S8_subtilisin-like"/>
</dbReference>
<feature type="active site" description="Charge relay system" evidence="9">
    <location>
        <position position="236"/>
    </location>
</feature>
<name>A0A7H0FV13_9GAMM</name>
<dbReference type="InterPro" id="IPR034176">
    <property type="entry name" value="Peptidases_S8_13"/>
</dbReference>
<dbReference type="Proteomes" id="UP000516018">
    <property type="component" value="Chromosome"/>
</dbReference>
<dbReference type="InterPro" id="IPR000209">
    <property type="entry name" value="Peptidase_S8/S53_dom"/>
</dbReference>
<dbReference type="InterPro" id="IPR023828">
    <property type="entry name" value="Peptidase_S8_Ser-AS"/>
</dbReference>
<dbReference type="PRINTS" id="PR00723">
    <property type="entry name" value="SUBTILISIN"/>
</dbReference>
<evidence type="ECO:0000256" key="7">
    <source>
        <dbReference type="ARBA" id="ARBA00022825"/>
    </source>
</evidence>
<dbReference type="KEGG" id="lsx:H8B22_10210"/>
<dbReference type="SUPFAM" id="SSF49785">
    <property type="entry name" value="Galactose-binding domain-like"/>
    <property type="match status" value="1"/>
</dbReference>
<dbReference type="PANTHER" id="PTHR43806">
    <property type="entry name" value="PEPTIDASE S8"/>
    <property type="match status" value="1"/>
</dbReference>
<dbReference type="Gene3D" id="3.40.50.200">
    <property type="entry name" value="Peptidase S8/S53 domain"/>
    <property type="match status" value="1"/>
</dbReference>
<dbReference type="Gene3D" id="2.60.120.260">
    <property type="entry name" value="Galactose-binding domain-like"/>
    <property type="match status" value="1"/>
</dbReference>
<feature type="active site" description="Charge relay system" evidence="9">
    <location>
        <position position="176"/>
    </location>
</feature>
<evidence type="ECO:0000256" key="4">
    <source>
        <dbReference type="ARBA" id="ARBA00022670"/>
    </source>
</evidence>
<keyword evidence="3" id="KW-0964">Secreted</keyword>
<dbReference type="FunFam" id="2.60.120.380:FF:000013">
    <property type="entry name" value="Alkaline serine protease"/>
    <property type="match status" value="1"/>
</dbReference>
<evidence type="ECO:0000256" key="1">
    <source>
        <dbReference type="ARBA" id="ARBA00004613"/>
    </source>
</evidence>
<dbReference type="PROSITE" id="PS00136">
    <property type="entry name" value="SUBTILASE_ASP"/>
    <property type="match status" value="1"/>
</dbReference>
<dbReference type="Pfam" id="PF01483">
    <property type="entry name" value="P_proprotein"/>
    <property type="match status" value="1"/>
</dbReference>
<feature type="domain" description="P/Homo B" evidence="12">
    <location>
        <begin position="583"/>
        <end position="697"/>
    </location>
</feature>
<keyword evidence="6 9" id="KW-0378">Hydrolase</keyword>
<dbReference type="Gene3D" id="2.60.120.380">
    <property type="match status" value="1"/>
</dbReference>
<evidence type="ECO:0000256" key="8">
    <source>
        <dbReference type="ARBA" id="ARBA00023145"/>
    </source>
</evidence>
<comment type="subcellular location">
    <subcellularLocation>
        <location evidence="1">Secreted</location>
    </subcellularLocation>
</comment>
<dbReference type="PROSITE" id="PS51829">
    <property type="entry name" value="P_HOMO_B"/>
    <property type="match status" value="1"/>
</dbReference>
<dbReference type="GO" id="GO:0004252">
    <property type="term" value="F:serine-type endopeptidase activity"/>
    <property type="evidence" value="ECO:0007669"/>
    <property type="project" value="UniProtKB-UniRule"/>
</dbReference>